<dbReference type="AlphaFoldDB" id="A0A540X5E6"/>
<accession>A0A540X5E6</accession>
<evidence type="ECO:0000256" key="1">
    <source>
        <dbReference type="ARBA" id="ARBA00004781"/>
    </source>
</evidence>
<dbReference type="GO" id="GO:0006556">
    <property type="term" value="P:S-adenosylmethionine biosynthetic process"/>
    <property type="evidence" value="ECO:0007669"/>
    <property type="project" value="TreeGrafter"/>
</dbReference>
<comment type="caution">
    <text evidence="8">The sequence shown here is derived from an EMBL/GenBank/DDBJ whole genome shotgun (WGS) entry which is preliminary data.</text>
</comment>
<comment type="pathway">
    <text evidence="1 6">Carbohydrate biosynthesis; dTDP-L-rhamnose biosynthesis.</text>
</comment>
<dbReference type="EC" id="1.1.1.133" evidence="3 6"/>
<dbReference type="CDD" id="cd05254">
    <property type="entry name" value="dTDP_HR_like_SDR_e"/>
    <property type="match status" value="1"/>
</dbReference>
<dbReference type="SUPFAM" id="SSF51735">
    <property type="entry name" value="NAD(P)-binding Rossmann-fold domains"/>
    <property type="match status" value="1"/>
</dbReference>
<reference evidence="8 9" key="1">
    <citation type="submission" date="2019-06" db="EMBL/GenBank/DDBJ databases">
        <authorList>
            <person name="Livingstone P."/>
            <person name="Whitworth D."/>
        </authorList>
    </citation>
    <scope>NUCLEOTIDE SEQUENCE [LARGE SCALE GENOMIC DNA]</scope>
    <source>
        <strain evidence="8 9">AM401</strain>
    </source>
</reference>
<evidence type="ECO:0000259" key="7">
    <source>
        <dbReference type="Pfam" id="PF04321"/>
    </source>
</evidence>
<gene>
    <name evidence="8" type="ORF">FJV41_08175</name>
</gene>
<name>A0A540X5E6_9BACT</name>
<dbReference type="GO" id="GO:0048270">
    <property type="term" value="F:methionine adenosyltransferase regulator activity"/>
    <property type="evidence" value="ECO:0007669"/>
    <property type="project" value="TreeGrafter"/>
</dbReference>
<evidence type="ECO:0000256" key="5">
    <source>
        <dbReference type="ARBA" id="ARBA00048200"/>
    </source>
</evidence>
<dbReference type="InterPro" id="IPR005913">
    <property type="entry name" value="dTDP_dehydrorham_reduct"/>
</dbReference>
<dbReference type="EMBL" id="VIFM01000023">
    <property type="protein sequence ID" value="TQF16449.1"/>
    <property type="molecule type" value="Genomic_DNA"/>
</dbReference>
<dbReference type="RefSeq" id="WP_141641860.1">
    <property type="nucleotide sequence ID" value="NZ_VIFM01000023.1"/>
</dbReference>
<dbReference type="Pfam" id="PF04321">
    <property type="entry name" value="RmlD_sub_bind"/>
    <property type="match status" value="1"/>
</dbReference>
<dbReference type="GO" id="GO:0048269">
    <property type="term" value="C:methionine adenosyltransferase complex"/>
    <property type="evidence" value="ECO:0007669"/>
    <property type="project" value="TreeGrafter"/>
</dbReference>
<comment type="function">
    <text evidence="6">Catalyzes the reduction of dTDP-6-deoxy-L-lyxo-4-hexulose to yield dTDP-L-rhamnose.</text>
</comment>
<evidence type="ECO:0000313" key="8">
    <source>
        <dbReference type="EMBL" id="TQF16449.1"/>
    </source>
</evidence>
<proteinExistence type="inferred from homology"/>
<keyword evidence="6" id="KW-0521">NADP</keyword>
<dbReference type="OrthoDB" id="9803892at2"/>
<organism evidence="8 9">
    <name type="scientific">Myxococcus llanfairpwllgwyngyllgogerychwyrndrobwllllantysiliogogogochensis</name>
    <dbReference type="NCBI Taxonomy" id="2590453"/>
    <lineage>
        <taxon>Bacteria</taxon>
        <taxon>Pseudomonadati</taxon>
        <taxon>Myxococcota</taxon>
        <taxon>Myxococcia</taxon>
        <taxon>Myxococcales</taxon>
        <taxon>Cystobacterineae</taxon>
        <taxon>Myxococcaceae</taxon>
        <taxon>Myxococcus</taxon>
    </lineage>
</organism>
<dbReference type="InterPro" id="IPR029903">
    <property type="entry name" value="RmlD-like-bd"/>
</dbReference>
<dbReference type="InterPro" id="IPR036291">
    <property type="entry name" value="NAD(P)-bd_dom_sf"/>
</dbReference>
<dbReference type="PANTHER" id="PTHR10491">
    <property type="entry name" value="DTDP-4-DEHYDRORHAMNOSE REDUCTASE"/>
    <property type="match status" value="1"/>
</dbReference>
<evidence type="ECO:0000256" key="3">
    <source>
        <dbReference type="ARBA" id="ARBA00012929"/>
    </source>
</evidence>
<feature type="domain" description="RmlD-like substrate binding" evidence="7">
    <location>
        <begin position="1"/>
        <end position="276"/>
    </location>
</feature>
<dbReference type="Proteomes" id="UP000315369">
    <property type="component" value="Unassembled WGS sequence"/>
</dbReference>
<keyword evidence="6" id="KW-0560">Oxidoreductase</keyword>
<evidence type="ECO:0000256" key="2">
    <source>
        <dbReference type="ARBA" id="ARBA00010944"/>
    </source>
</evidence>
<evidence type="ECO:0000313" key="9">
    <source>
        <dbReference type="Proteomes" id="UP000315369"/>
    </source>
</evidence>
<comment type="catalytic activity">
    <reaction evidence="5">
        <text>dTDP-beta-L-rhamnose + NADP(+) = dTDP-4-dehydro-beta-L-rhamnose + NADPH + H(+)</text>
        <dbReference type="Rhea" id="RHEA:21796"/>
        <dbReference type="ChEBI" id="CHEBI:15378"/>
        <dbReference type="ChEBI" id="CHEBI:57510"/>
        <dbReference type="ChEBI" id="CHEBI:57783"/>
        <dbReference type="ChEBI" id="CHEBI:58349"/>
        <dbReference type="ChEBI" id="CHEBI:62830"/>
        <dbReference type="EC" id="1.1.1.133"/>
    </reaction>
</comment>
<dbReference type="Gene3D" id="3.40.50.720">
    <property type="entry name" value="NAD(P)-binding Rossmann-like Domain"/>
    <property type="match status" value="1"/>
</dbReference>
<dbReference type="UniPathway" id="UPA00124"/>
<keyword evidence="9" id="KW-1185">Reference proteome</keyword>
<sequence length="291" mass="31634">MKVIVTGASGFLGRRVMRALLMEGVQAQGTWSTTPRQGLMRLDITDARAVDAAFVEGGFDVCIHAAARCNLDDCERHRSAATSINVGGTGHVVEACRRTRTRLLYVSTDHVFDGAPARTYVETDAPRPLQHYGVTKREGELLALTLEDALVLRVPLLYGLTGPDEKSTFVTSTLEQLSTGLPVYVDGEQVRYPVLVDEVAGLLARLAGGGVRGVLHFSGAEATTKYAWARRLAHAFNLDVSLVRARKESSLAVRPRDNRLVSTRLTALGLKTPFSLSEGLDVLRHQREAGL</sequence>
<protein>
    <recommendedName>
        <fullName evidence="4 6">dTDP-4-dehydrorhamnose reductase</fullName>
        <ecNumber evidence="3 6">1.1.1.133</ecNumber>
    </recommendedName>
</protein>
<evidence type="ECO:0000256" key="4">
    <source>
        <dbReference type="ARBA" id="ARBA00017099"/>
    </source>
</evidence>
<dbReference type="GO" id="GO:0019305">
    <property type="term" value="P:dTDP-rhamnose biosynthetic process"/>
    <property type="evidence" value="ECO:0007669"/>
    <property type="project" value="UniProtKB-UniPathway"/>
</dbReference>
<dbReference type="GO" id="GO:0008831">
    <property type="term" value="F:dTDP-4-dehydrorhamnose reductase activity"/>
    <property type="evidence" value="ECO:0007669"/>
    <property type="project" value="UniProtKB-EC"/>
</dbReference>
<comment type="similarity">
    <text evidence="2 6">Belongs to the dTDP-4-dehydrorhamnose reductase family.</text>
</comment>
<dbReference type="PANTHER" id="PTHR10491:SF4">
    <property type="entry name" value="METHIONINE ADENOSYLTRANSFERASE 2 SUBUNIT BETA"/>
    <property type="match status" value="1"/>
</dbReference>
<evidence type="ECO:0000256" key="6">
    <source>
        <dbReference type="RuleBase" id="RU364082"/>
    </source>
</evidence>